<dbReference type="EMBL" id="JBHSQJ010000058">
    <property type="protein sequence ID" value="MFC5908466.1"/>
    <property type="molecule type" value="Genomic_DNA"/>
</dbReference>
<comment type="caution">
    <text evidence="1">The sequence shown here is derived from an EMBL/GenBank/DDBJ whole genome shotgun (WGS) entry which is preliminary data.</text>
</comment>
<proteinExistence type="predicted"/>
<dbReference type="InterPro" id="IPR036689">
    <property type="entry name" value="ESAT-6-like_sf"/>
</dbReference>
<dbReference type="RefSeq" id="WP_380583463.1">
    <property type="nucleotide sequence ID" value="NZ_JBHSQJ010000058.1"/>
</dbReference>
<accession>A0ABW1G5N2</accession>
<dbReference type="SUPFAM" id="SSF140453">
    <property type="entry name" value="EsxAB dimer-like"/>
    <property type="match status" value="1"/>
</dbReference>
<evidence type="ECO:0000313" key="2">
    <source>
        <dbReference type="Proteomes" id="UP001596174"/>
    </source>
</evidence>
<reference evidence="2" key="1">
    <citation type="journal article" date="2019" name="Int. J. Syst. Evol. Microbiol.">
        <title>The Global Catalogue of Microorganisms (GCM) 10K type strain sequencing project: providing services to taxonomists for standard genome sequencing and annotation.</title>
        <authorList>
            <consortium name="The Broad Institute Genomics Platform"/>
            <consortium name="The Broad Institute Genome Sequencing Center for Infectious Disease"/>
            <person name="Wu L."/>
            <person name="Ma J."/>
        </authorList>
    </citation>
    <scope>NUCLEOTIDE SEQUENCE [LARGE SCALE GENOMIC DNA]</scope>
    <source>
        <strain evidence="2">JCM 4816</strain>
    </source>
</reference>
<organism evidence="1 2">
    <name type="scientific">Streptacidiphilus monticola</name>
    <dbReference type="NCBI Taxonomy" id="2161674"/>
    <lineage>
        <taxon>Bacteria</taxon>
        <taxon>Bacillati</taxon>
        <taxon>Actinomycetota</taxon>
        <taxon>Actinomycetes</taxon>
        <taxon>Kitasatosporales</taxon>
        <taxon>Streptomycetaceae</taxon>
        <taxon>Streptacidiphilus</taxon>
    </lineage>
</organism>
<dbReference type="Proteomes" id="UP001596174">
    <property type="component" value="Unassembled WGS sequence"/>
</dbReference>
<sequence length="108" mass="11514">MGDRFKVDPTAVDGLADNGFTAEATDLRTALAAFESTAGQIFDAFGLLGACDGAMQQYTGLLDTTTTALGRIAEALEGDAERLHATAAEYRGNEQRTHGQFRTLHEAF</sequence>
<evidence type="ECO:0000313" key="1">
    <source>
        <dbReference type="EMBL" id="MFC5908466.1"/>
    </source>
</evidence>
<keyword evidence="2" id="KW-1185">Reference proteome</keyword>
<evidence type="ECO:0008006" key="3">
    <source>
        <dbReference type="Google" id="ProtNLM"/>
    </source>
</evidence>
<protein>
    <recommendedName>
        <fullName evidence="3">ESX-1 secretion-associated protein</fullName>
    </recommendedName>
</protein>
<name>A0ABW1G5N2_9ACTN</name>
<gene>
    <name evidence="1" type="ORF">ACFP3V_14745</name>
</gene>